<dbReference type="Proteomes" id="UP000011728">
    <property type="component" value="Chromosome"/>
</dbReference>
<accession>M1MQL4</accession>
<reference evidence="2 3" key="1">
    <citation type="submission" date="2013-02" db="EMBL/GenBank/DDBJ databases">
        <title>Genome sequence of Clostridium saccharoperbutylacetonicum N1-4(HMT).</title>
        <authorList>
            <person name="Poehlein A."/>
            <person name="Daniel R."/>
        </authorList>
    </citation>
    <scope>NUCLEOTIDE SEQUENCE [LARGE SCALE GENOMIC DNA]</scope>
    <source>
        <strain evidence="3">N1-4(HMT)</strain>
    </source>
</reference>
<keyword evidence="3" id="KW-1185">Reference proteome</keyword>
<name>M1MQL4_9CLOT</name>
<dbReference type="EMBL" id="CP004121">
    <property type="protein sequence ID" value="AGF58478.1"/>
    <property type="molecule type" value="Genomic_DNA"/>
</dbReference>
<organism evidence="2 3">
    <name type="scientific">Clostridium saccharoperbutylacetonicum N1-4(HMT)</name>
    <dbReference type="NCBI Taxonomy" id="931276"/>
    <lineage>
        <taxon>Bacteria</taxon>
        <taxon>Bacillati</taxon>
        <taxon>Bacillota</taxon>
        <taxon>Clostridia</taxon>
        <taxon>Eubacteriales</taxon>
        <taxon>Clostridiaceae</taxon>
        <taxon>Clostridium</taxon>
    </lineage>
</organism>
<feature type="compositionally biased region" description="Basic and acidic residues" evidence="1">
    <location>
        <begin position="16"/>
        <end position="25"/>
    </location>
</feature>
<evidence type="ECO:0000313" key="2">
    <source>
        <dbReference type="EMBL" id="AGF58478.1"/>
    </source>
</evidence>
<dbReference type="eggNOG" id="ENOG5030H9A">
    <property type="taxonomic scope" value="Bacteria"/>
</dbReference>
<feature type="region of interest" description="Disordered" evidence="1">
    <location>
        <begin position="1"/>
        <end position="76"/>
    </location>
</feature>
<proteinExistence type="predicted"/>
<evidence type="ECO:0000313" key="3">
    <source>
        <dbReference type="Proteomes" id="UP000011728"/>
    </source>
</evidence>
<dbReference type="HOGENOM" id="CLU_188236_0_0_9"/>
<dbReference type="AlphaFoldDB" id="M1MQL4"/>
<protein>
    <submittedName>
        <fullName evidence="2">Uncharacterized protein</fullName>
    </submittedName>
</protein>
<dbReference type="KEGG" id="csr:Cspa_c47250"/>
<dbReference type="RefSeq" id="WP_015394787.1">
    <property type="nucleotide sequence ID" value="NC_020291.1"/>
</dbReference>
<gene>
    <name evidence="2" type="ORF">Cspa_c47250</name>
</gene>
<dbReference type="PATRIC" id="fig|931276.5.peg.4761"/>
<dbReference type="OrthoDB" id="1936579at2"/>
<evidence type="ECO:0000256" key="1">
    <source>
        <dbReference type="SAM" id="MobiDB-lite"/>
    </source>
</evidence>
<feature type="compositionally biased region" description="Polar residues" evidence="1">
    <location>
        <begin position="26"/>
        <end position="49"/>
    </location>
</feature>
<sequence length="76" mass="8630">MTKERTPYNPTPGDYDTEKLTDLHSSETNPSSYARNIKQNSENKSSLSDSTERIPTLSKYSNMNSDNDEIEKKGEI</sequence>